<accession>A0A316FXN6</accession>
<feature type="domain" description="Calcineurin-like phosphoesterase" evidence="1">
    <location>
        <begin position="26"/>
        <end position="219"/>
    </location>
</feature>
<dbReference type="GO" id="GO:0005737">
    <property type="term" value="C:cytoplasm"/>
    <property type="evidence" value="ECO:0007669"/>
    <property type="project" value="TreeGrafter"/>
</dbReference>
<dbReference type="Gene3D" id="3.60.21.10">
    <property type="match status" value="1"/>
</dbReference>
<dbReference type="PANTHER" id="PTHR42850:SF4">
    <property type="entry name" value="ZINC-DEPENDENT ENDOPOLYPHOSPHATASE"/>
    <property type="match status" value="1"/>
</dbReference>
<dbReference type="AlphaFoldDB" id="A0A316FXN6"/>
<comment type="caution">
    <text evidence="2">The sequence shown here is derived from an EMBL/GenBank/DDBJ whole genome shotgun (WGS) entry which is preliminary data.</text>
</comment>
<gene>
    <name evidence="2" type="ORF">C8D95_11414</name>
</gene>
<sequence>MRGLPFFTRPSRHTAAVRPRVAERERVYAVGDVHGRVDLLNALLDDIREDMVLHDDGRTARVVLLGDYIDRGDSSRHVLECLRDLSCELFSCDCLMGNHEAAMVDFLEDPTHGEAWMKMGGSQTLASFGVQVPVRPLTQDDLSRIRDDFREAVSPLLPFVSALPLIATSGDVVFCHAGVNPARDLDAQTTRALLWGHPDALRDEPLPGKLVVHGHYDDPEIVSRPGRICLDTGAYYSGILTAIRFDDDEHVMRAGR</sequence>
<organism evidence="2 3">
    <name type="scientific">Silicimonas algicola</name>
    <dbReference type="NCBI Taxonomy" id="1826607"/>
    <lineage>
        <taxon>Bacteria</taxon>
        <taxon>Pseudomonadati</taxon>
        <taxon>Pseudomonadota</taxon>
        <taxon>Alphaproteobacteria</taxon>
        <taxon>Rhodobacterales</taxon>
        <taxon>Paracoccaceae</taxon>
    </lineage>
</organism>
<proteinExistence type="predicted"/>
<dbReference type="EMBL" id="QGGV01000014">
    <property type="protein sequence ID" value="PWK53112.1"/>
    <property type="molecule type" value="Genomic_DNA"/>
</dbReference>
<protein>
    <submittedName>
        <fullName evidence="2">Serine/threonine protein phosphatase 1</fullName>
    </submittedName>
</protein>
<reference evidence="2 3" key="1">
    <citation type="submission" date="2018-05" db="EMBL/GenBank/DDBJ databases">
        <title>Genomic Encyclopedia of Type Strains, Phase IV (KMG-IV): sequencing the most valuable type-strain genomes for metagenomic binning, comparative biology and taxonomic classification.</title>
        <authorList>
            <person name="Goeker M."/>
        </authorList>
    </citation>
    <scope>NUCLEOTIDE SEQUENCE [LARGE SCALE GENOMIC DNA]</scope>
    <source>
        <strain evidence="2 3">DSM 103371</strain>
    </source>
</reference>
<evidence type="ECO:0000259" key="1">
    <source>
        <dbReference type="Pfam" id="PF00149"/>
    </source>
</evidence>
<dbReference type="GO" id="GO:0016791">
    <property type="term" value="F:phosphatase activity"/>
    <property type="evidence" value="ECO:0007669"/>
    <property type="project" value="TreeGrafter"/>
</dbReference>
<dbReference type="RefSeq" id="WP_164721595.1">
    <property type="nucleotide sequence ID" value="NZ_CP034588.1"/>
</dbReference>
<dbReference type="SUPFAM" id="SSF56300">
    <property type="entry name" value="Metallo-dependent phosphatases"/>
    <property type="match status" value="1"/>
</dbReference>
<dbReference type="GO" id="GO:0008803">
    <property type="term" value="F:bis(5'-nucleosyl)-tetraphosphatase (symmetrical) activity"/>
    <property type="evidence" value="ECO:0007669"/>
    <property type="project" value="TreeGrafter"/>
</dbReference>
<dbReference type="InterPro" id="IPR029052">
    <property type="entry name" value="Metallo-depent_PP-like"/>
</dbReference>
<dbReference type="InterPro" id="IPR050126">
    <property type="entry name" value="Ap4A_hydrolase"/>
</dbReference>
<evidence type="ECO:0000313" key="3">
    <source>
        <dbReference type="Proteomes" id="UP000245390"/>
    </source>
</evidence>
<dbReference type="GO" id="GO:0110154">
    <property type="term" value="P:RNA decapping"/>
    <property type="evidence" value="ECO:0007669"/>
    <property type="project" value="TreeGrafter"/>
</dbReference>
<name>A0A316FXN6_9RHOB</name>
<dbReference type="Proteomes" id="UP000245390">
    <property type="component" value="Unassembled WGS sequence"/>
</dbReference>
<dbReference type="Pfam" id="PF00149">
    <property type="entry name" value="Metallophos"/>
    <property type="match status" value="1"/>
</dbReference>
<dbReference type="PANTHER" id="PTHR42850">
    <property type="entry name" value="METALLOPHOSPHOESTERASE"/>
    <property type="match status" value="1"/>
</dbReference>
<dbReference type="InterPro" id="IPR004843">
    <property type="entry name" value="Calcineurin-like_PHP"/>
</dbReference>
<evidence type="ECO:0000313" key="2">
    <source>
        <dbReference type="EMBL" id="PWK53112.1"/>
    </source>
</evidence>
<keyword evidence="3" id="KW-1185">Reference proteome</keyword>